<dbReference type="PANTHER" id="PTHR10584:SF167">
    <property type="entry name" value="PFKB DOMAIN PROTEIN"/>
    <property type="match status" value="1"/>
</dbReference>
<dbReference type="SUPFAM" id="SSF53613">
    <property type="entry name" value="Ribokinase-like"/>
    <property type="match status" value="1"/>
</dbReference>
<dbReference type="Pfam" id="PF00294">
    <property type="entry name" value="PfkB"/>
    <property type="match status" value="1"/>
</dbReference>
<dbReference type="InterPro" id="IPR029056">
    <property type="entry name" value="Ribokinase-like"/>
</dbReference>
<dbReference type="Gene3D" id="3.40.1190.20">
    <property type="match status" value="1"/>
</dbReference>
<dbReference type="InterPro" id="IPR011611">
    <property type="entry name" value="PfkB_dom"/>
</dbReference>
<comment type="caution">
    <text evidence="4">The sequence shown here is derived from an EMBL/GenBank/DDBJ whole genome shotgun (WGS) entry which is preliminary data.</text>
</comment>
<dbReference type="PANTHER" id="PTHR10584">
    <property type="entry name" value="SUGAR KINASE"/>
    <property type="match status" value="1"/>
</dbReference>
<evidence type="ECO:0000259" key="3">
    <source>
        <dbReference type="Pfam" id="PF00294"/>
    </source>
</evidence>
<organism evidence="4 5">
    <name type="scientific">Dyella lipolytica</name>
    <dbReference type="NCBI Taxonomy" id="1867835"/>
    <lineage>
        <taxon>Bacteria</taxon>
        <taxon>Pseudomonadati</taxon>
        <taxon>Pseudomonadota</taxon>
        <taxon>Gammaproteobacteria</taxon>
        <taxon>Lysobacterales</taxon>
        <taxon>Rhodanobacteraceae</taxon>
        <taxon>Dyella</taxon>
    </lineage>
</organism>
<dbReference type="PROSITE" id="PS00584">
    <property type="entry name" value="PFKB_KINASES_2"/>
    <property type="match status" value="1"/>
</dbReference>
<reference evidence="4 5" key="1">
    <citation type="submission" date="2020-10" db="EMBL/GenBank/DDBJ databases">
        <title>Phylogeny of dyella-like bacteria.</title>
        <authorList>
            <person name="Fu J."/>
        </authorList>
    </citation>
    <scope>NUCLEOTIDE SEQUENCE [LARGE SCALE GENOMIC DNA]</scope>
    <source>
        <strain evidence="4 5">DHOB07</strain>
    </source>
</reference>
<name>A0ABW8IZQ5_9GAMM</name>
<protein>
    <submittedName>
        <fullName evidence="4">Carbohydrate kinase family protein</fullName>
    </submittedName>
</protein>
<evidence type="ECO:0000256" key="2">
    <source>
        <dbReference type="ARBA" id="ARBA00022777"/>
    </source>
</evidence>
<keyword evidence="5" id="KW-1185">Reference proteome</keyword>
<proteinExistence type="predicted"/>
<feature type="domain" description="Carbohydrate kinase PfkB" evidence="3">
    <location>
        <begin position="3"/>
        <end position="290"/>
    </location>
</feature>
<keyword evidence="2 4" id="KW-0418">Kinase</keyword>
<accession>A0ABW8IZQ5</accession>
<dbReference type="InterPro" id="IPR002173">
    <property type="entry name" value="Carboh/pur_kinase_PfkB_CS"/>
</dbReference>
<dbReference type="EMBL" id="JADIKG010000013">
    <property type="protein sequence ID" value="MFK2875327.1"/>
    <property type="molecule type" value="Genomic_DNA"/>
</dbReference>
<evidence type="ECO:0000313" key="4">
    <source>
        <dbReference type="EMBL" id="MFK2875327.1"/>
    </source>
</evidence>
<dbReference type="Proteomes" id="UP001620405">
    <property type="component" value="Unassembled WGS sequence"/>
</dbReference>
<keyword evidence="1" id="KW-0808">Transferase</keyword>
<sequence>MRILVVGEINVDFVFKGCHALPMPGKEVLADDFVMTPGSSSMICAMGLARLGNQVAFHGRLGTDASGKFCLEALQDAGIDVTSLRPDGSQRTGVTVSLSTPQDRALVTFAGAIAELRAEEIEDEWLRAADHLHVSSYYLQKALRPGCRELFARAASLGLTTSLDPGFDPEQQWESDLFDTLREVDVFLPNEQELQAITGRSDMREALALVQNGRTQTIVKRGRQGCVSVHDGQWLNVPAYAVDAIDSTGAGDSFDAGFLHAWLRDVPLLDCMRWGSACGGLSTRGIGGTTRQASTSEVLALMTDKS</sequence>
<evidence type="ECO:0000313" key="5">
    <source>
        <dbReference type="Proteomes" id="UP001620405"/>
    </source>
</evidence>
<evidence type="ECO:0000256" key="1">
    <source>
        <dbReference type="ARBA" id="ARBA00022679"/>
    </source>
</evidence>
<gene>
    <name evidence="4" type="ORF">ISP13_17505</name>
</gene>
<dbReference type="GO" id="GO:0016301">
    <property type="term" value="F:kinase activity"/>
    <property type="evidence" value="ECO:0007669"/>
    <property type="project" value="UniProtKB-KW"/>
</dbReference>
<dbReference type="CDD" id="cd01166">
    <property type="entry name" value="KdgK"/>
    <property type="match status" value="1"/>
</dbReference>